<dbReference type="SMART" id="SM00479">
    <property type="entry name" value="EXOIII"/>
    <property type="match status" value="1"/>
</dbReference>
<comment type="function">
    <text evidence="1">DNA polymerase III is a complex, multichain enzyme responsible for most of the replicative synthesis in bacteria. The epsilon subunit contain the editing function and is a proofreading 3'-5' exonuclease.</text>
</comment>
<proteinExistence type="predicted"/>
<dbReference type="GO" id="GO:0008408">
    <property type="term" value="F:3'-5' exonuclease activity"/>
    <property type="evidence" value="ECO:0007669"/>
    <property type="project" value="TreeGrafter"/>
</dbReference>
<dbReference type="InterPro" id="IPR035901">
    <property type="entry name" value="GIY-YIG_endonuc_sf"/>
</dbReference>
<evidence type="ECO:0000259" key="3">
    <source>
        <dbReference type="PROSITE" id="PS50164"/>
    </source>
</evidence>
<dbReference type="Gene3D" id="3.40.1440.10">
    <property type="entry name" value="GIY-YIG endonuclease"/>
    <property type="match status" value="1"/>
</dbReference>
<dbReference type="GO" id="GO:0005829">
    <property type="term" value="C:cytosol"/>
    <property type="evidence" value="ECO:0007669"/>
    <property type="project" value="TreeGrafter"/>
</dbReference>
<dbReference type="InterPro" id="IPR006054">
    <property type="entry name" value="DnaQ"/>
</dbReference>
<evidence type="ECO:0000256" key="2">
    <source>
        <dbReference type="ARBA" id="ARBA00026073"/>
    </source>
</evidence>
<dbReference type="PANTHER" id="PTHR30231">
    <property type="entry name" value="DNA POLYMERASE III SUBUNIT EPSILON"/>
    <property type="match status" value="1"/>
</dbReference>
<organism evidence="4 5">
    <name type="scientific">Mariniflexile fucanivorans</name>
    <dbReference type="NCBI Taxonomy" id="264023"/>
    <lineage>
        <taxon>Bacteria</taxon>
        <taxon>Pseudomonadati</taxon>
        <taxon>Bacteroidota</taxon>
        <taxon>Flavobacteriia</taxon>
        <taxon>Flavobacteriales</taxon>
        <taxon>Flavobacteriaceae</taxon>
        <taxon>Mariniflexile</taxon>
    </lineage>
</organism>
<accession>A0A4R1RQ16</accession>
<dbReference type="EMBL" id="SLUP01000002">
    <property type="protein sequence ID" value="TCL67992.1"/>
    <property type="molecule type" value="Genomic_DNA"/>
</dbReference>
<dbReference type="InterPro" id="IPR047296">
    <property type="entry name" value="GIY-YIG_UvrC_Cho"/>
</dbReference>
<dbReference type="GO" id="GO:0045004">
    <property type="term" value="P:DNA replication proofreading"/>
    <property type="evidence" value="ECO:0007669"/>
    <property type="project" value="TreeGrafter"/>
</dbReference>
<keyword evidence="5" id="KW-1185">Reference proteome</keyword>
<dbReference type="NCBIfam" id="TIGR00573">
    <property type="entry name" value="dnaq"/>
    <property type="match status" value="1"/>
</dbReference>
<protein>
    <submittedName>
        <fullName evidence="4">DNA polymerase-3 subunit epsilon</fullName>
    </submittedName>
</protein>
<dbReference type="GO" id="GO:0003677">
    <property type="term" value="F:DNA binding"/>
    <property type="evidence" value="ECO:0007669"/>
    <property type="project" value="InterPro"/>
</dbReference>
<dbReference type="InterPro" id="IPR036397">
    <property type="entry name" value="RNaseH_sf"/>
</dbReference>
<comment type="caution">
    <text evidence="4">The sequence shown here is derived from an EMBL/GenBank/DDBJ whole genome shotgun (WGS) entry which is preliminary data.</text>
</comment>
<dbReference type="SUPFAM" id="SSF82771">
    <property type="entry name" value="GIY-YIG endonuclease"/>
    <property type="match status" value="1"/>
</dbReference>
<feature type="domain" description="GIY-YIG" evidence="3">
    <location>
        <begin position="217"/>
        <end position="293"/>
    </location>
</feature>
<dbReference type="InterPro" id="IPR012337">
    <property type="entry name" value="RNaseH-like_sf"/>
</dbReference>
<dbReference type="Pfam" id="PF00929">
    <property type="entry name" value="RNase_T"/>
    <property type="match status" value="1"/>
</dbReference>
<dbReference type="InterPro" id="IPR000305">
    <property type="entry name" value="GIY-YIG_endonuc"/>
</dbReference>
<dbReference type="GO" id="GO:0006289">
    <property type="term" value="P:nucleotide-excision repair"/>
    <property type="evidence" value="ECO:0007669"/>
    <property type="project" value="InterPro"/>
</dbReference>
<dbReference type="FunFam" id="3.30.420.10:FF:000045">
    <property type="entry name" value="3'-5' exonuclease DinG"/>
    <property type="match status" value="1"/>
</dbReference>
<dbReference type="Pfam" id="PF01541">
    <property type="entry name" value="GIY-YIG"/>
    <property type="match status" value="1"/>
</dbReference>
<dbReference type="PANTHER" id="PTHR30231:SF37">
    <property type="entry name" value="EXODEOXYRIBONUCLEASE 10"/>
    <property type="match status" value="1"/>
</dbReference>
<gene>
    <name evidence="4" type="ORF">EV196_102556</name>
</gene>
<evidence type="ECO:0000313" key="5">
    <source>
        <dbReference type="Proteomes" id="UP000295455"/>
    </source>
</evidence>
<dbReference type="AlphaFoldDB" id="A0A4R1RQ16"/>
<dbReference type="CDD" id="cd06127">
    <property type="entry name" value="DEDDh"/>
    <property type="match status" value="1"/>
</dbReference>
<dbReference type="Proteomes" id="UP000295455">
    <property type="component" value="Unassembled WGS sequence"/>
</dbReference>
<reference evidence="4 5" key="1">
    <citation type="submission" date="2019-03" db="EMBL/GenBank/DDBJ databases">
        <title>Genomic Encyclopedia of Type Strains, Phase IV (KMG-IV): sequencing the most valuable type-strain genomes for metagenomic binning, comparative biology and taxonomic classification.</title>
        <authorList>
            <person name="Goeker M."/>
        </authorList>
    </citation>
    <scope>NUCLEOTIDE SEQUENCE [LARGE SCALE GENOMIC DNA]</scope>
    <source>
        <strain evidence="4 5">DSM 18792</strain>
    </source>
</reference>
<comment type="subunit">
    <text evidence="2">DNA polymerase III contains a core (composed of alpha, epsilon and theta chains) that associates with a tau subunit. This core dimerizes to form the POLIII' complex. PolIII' associates with the gamma complex (composed of gamma, delta, delta', psi and chi chains) and with the beta chain to form the complete DNA polymerase III complex.</text>
</comment>
<dbReference type="CDD" id="cd10434">
    <property type="entry name" value="GIY-YIG_UvrC_Cho"/>
    <property type="match status" value="1"/>
</dbReference>
<name>A0A4R1RQ16_9FLAO</name>
<evidence type="ECO:0000256" key="1">
    <source>
        <dbReference type="ARBA" id="ARBA00025483"/>
    </source>
</evidence>
<evidence type="ECO:0000313" key="4">
    <source>
        <dbReference type="EMBL" id="TCL67992.1"/>
    </source>
</evidence>
<dbReference type="SMART" id="SM00465">
    <property type="entry name" value="GIYc"/>
    <property type="match status" value="1"/>
</dbReference>
<dbReference type="GO" id="GO:0003887">
    <property type="term" value="F:DNA-directed DNA polymerase activity"/>
    <property type="evidence" value="ECO:0007669"/>
    <property type="project" value="InterPro"/>
</dbReference>
<dbReference type="SUPFAM" id="SSF53098">
    <property type="entry name" value="Ribonuclease H-like"/>
    <property type="match status" value="1"/>
</dbReference>
<sequence>MSWICSIETTNDLTTNILTTNNIYAILDIETTGGKYNEEGITEIAIYKFDGHQVVDQFISLVNPERDIQPFVVNLTGINNNMLRNAPKFYEVAKRIVEITEDCILVAHNAQFDYRILGTEFRRLGFEFIRPSLCTVELAKDLIPDQPSYSLGKLVRSLGIPVTDRHRASGDALATVKLFKMLLDKDTSKSIIQQSIRLNAKHQLEPRHLDILEELPSVTGVYYIHNANGDIVYIGKSNNIKKRVNQHFTNTNQKSKKIQAQVSSVTYEATGSELVALLKESEEIKRIKPIFNRAMRRTVFTHALYGFFDDKGYINLKIDVADLRKNPITTFTNRESGKSFVNKVIEEYRLCQKLAGLYKTKTSCFNYDLKTCDGACIGKEPVESYNKRVEALILKNSYRNKNMVIIDRGRDIDERSAILIENGMFRGLGFFNLNYQITNIEVLESIITPMQNNRDTQHIIQSYLRKNKQVKQIYFD</sequence>
<dbReference type="InterPro" id="IPR013520">
    <property type="entry name" value="Ribonucl_H"/>
</dbReference>
<dbReference type="Gene3D" id="3.30.420.10">
    <property type="entry name" value="Ribonuclease H-like superfamily/Ribonuclease H"/>
    <property type="match status" value="1"/>
</dbReference>
<dbReference type="PROSITE" id="PS50164">
    <property type="entry name" value="GIY_YIG"/>
    <property type="match status" value="1"/>
</dbReference>